<sequence length="75" mass="9080">MKKRMNRKKSDDTDIRHFVMLAALEWNGVCCLHYNHDNRIKLDKEREWVLQEIADQNDQWKKQSKASFITGKYLI</sequence>
<dbReference type="AlphaFoldDB" id="A0A7J6V746"/>
<dbReference type="EMBL" id="JABWDY010036772">
    <property type="protein sequence ID" value="KAF5180944.1"/>
    <property type="molecule type" value="Genomic_DNA"/>
</dbReference>
<dbReference type="Proteomes" id="UP000554482">
    <property type="component" value="Unassembled WGS sequence"/>
</dbReference>
<reference evidence="1 2" key="1">
    <citation type="submission" date="2020-06" db="EMBL/GenBank/DDBJ databases">
        <title>Transcriptomic and genomic resources for Thalictrum thalictroides and T. hernandezii: Facilitating candidate gene discovery in an emerging model plant lineage.</title>
        <authorList>
            <person name="Arias T."/>
            <person name="Riano-Pachon D.M."/>
            <person name="Di Stilio V.S."/>
        </authorList>
    </citation>
    <scope>NUCLEOTIDE SEQUENCE [LARGE SCALE GENOMIC DNA]</scope>
    <source>
        <strain evidence="2">cv. WT478/WT964</strain>
        <tissue evidence="1">Leaves</tissue>
    </source>
</reference>
<evidence type="ECO:0000313" key="2">
    <source>
        <dbReference type="Proteomes" id="UP000554482"/>
    </source>
</evidence>
<name>A0A7J6V746_THATH</name>
<comment type="caution">
    <text evidence="1">The sequence shown here is derived from an EMBL/GenBank/DDBJ whole genome shotgun (WGS) entry which is preliminary data.</text>
</comment>
<organism evidence="1 2">
    <name type="scientific">Thalictrum thalictroides</name>
    <name type="common">Rue-anemone</name>
    <name type="synonym">Anemone thalictroides</name>
    <dbReference type="NCBI Taxonomy" id="46969"/>
    <lineage>
        <taxon>Eukaryota</taxon>
        <taxon>Viridiplantae</taxon>
        <taxon>Streptophyta</taxon>
        <taxon>Embryophyta</taxon>
        <taxon>Tracheophyta</taxon>
        <taxon>Spermatophyta</taxon>
        <taxon>Magnoliopsida</taxon>
        <taxon>Ranunculales</taxon>
        <taxon>Ranunculaceae</taxon>
        <taxon>Thalictroideae</taxon>
        <taxon>Thalictrum</taxon>
    </lineage>
</organism>
<accession>A0A7J6V746</accession>
<evidence type="ECO:0000313" key="1">
    <source>
        <dbReference type="EMBL" id="KAF5180944.1"/>
    </source>
</evidence>
<keyword evidence="2" id="KW-1185">Reference proteome</keyword>
<proteinExistence type="predicted"/>
<gene>
    <name evidence="1" type="ORF">FRX31_029469</name>
</gene>
<protein>
    <submittedName>
        <fullName evidence="1">Uncharacterized protein</fullName>
    </submittedName>
</protein>